<organism evidence="1 2">
    <name type="scientific">Hoylesella nanceiensis</name>
    <dbReference type="NCBI Taxonomy" id="425941"/>
    <lineage>
        <taxon>Bacteria</taxon>
        <taxon>Pseudomonadati</taxon>
        <taxon>Bacteroidota</taxon>
        <taxon>Bacteroidia</taxon>
        <taxon>Bacteroidales</taxon>
        <taxon>Prevotellaceae</taxon>
        <taxon>Hoylesella</taxon>
    </lineage>
</organism>
<evidence type="ECO:0008006" key="3">
    <source>
        <dbReference type="Google" id="ProtNLM"/>
    </source>
</evidence>
<name>A0ABS6YES7_9BACT</name>
<evidence type="ECO:0000313" key="1">
    <source>
        <dbReference type="EMBL" id="MBW4769696.1"/>
    </source>
</evidence>
<dbReference type="EMBL" id="JAHXCT010000005">
    <property type="protein sequence ID" value="MBW4769696.1"/>
    <property type="molecule type" value="Genomic_DNA"/>
</dbReference>
<accession>A0ABS6YES7</accession>
<reference evidence="1 2" key="1">
    <citation type="submission" date="2021-07" db="EMBL/GenBank/DDBJ databases">
        <title>Genomic diversity and antimicrobial resistance of Prevotella spp. isolated from chronic lung disease airways.</title>
        <authorList>
            <person name="Webb K.A."/>
            <person name="Olagoke O.S."/>
            <person name="Baird T."/>
            <person name="Neill J."/>
            <person name="Pham A."/>
            <person name="Wells T.J."/>
            <person name="Ramsay K.A."/>
            <person name="Bell S.C."/>
            <person name="Sarovich D.S."/>
            <person name="Price E.P."/>
        </authorList>
    </citation>
    <scope>NUCLEOTIDE SEQUENCE [LARGE SCALE GENOMIC DNA]</scope>
    <source>
        <strain evidence="1 2">SCHI0011.S.12</strain>
    </source>
</reference>
<proteinExistence type="predicted"/>
<dbReference type="Proteomes" id="UP000788426">
    <property type="component" value="Unassembled WGS sequence"/>
</dbReference>
<sequence length="111" mass="13483">MDKKQELMEFCRFCRYYKGEKENPYKGEQNKACLWSYERAWLLEFAKPQSRLLMSYLSQYTAVGLTCFSTDDNVPITLKALLFNRYARTQYSDYEAVESFKRFYNKYYVEM</sequence>
<protein>
    <recommendedName>
        <fullName evidence="3">LAGLIDADG homing endonuclease</fullName>
    </recommendedName>
</protein>
<gene>
    <name evidence="1" type="ORF">KZO38_07980</name>
</gene>
<comment type="caution">
    <text evidence="1">The sequence shown here is derived from an EMBL/GenBank/DDBJ whole genome shotgun (WGS) entry which is preliminary data.</text>
</comment>
<dbReference type="RefSeq" id="WP_219481703.1">
    <property type="nucleotide sequence ID" value="NZ_JAHXCT010000005.1"/>
</dbReference>
<evidence type="ECO:0000313" key="2">
    <source>
        <dbReference type="Proteomes" id="UP000788426"/>
    </source>
</evidence>
<keyword evidence="2" id="KW-1185">Reference proteome</keyword>